<proteinExistence type="inferred from homology"/>
<name>A9IFJ9_BORPD</name>
<dbReference type="Gene3D" id="3.40.190.10">
    <property type="entry name" value="Periplasmic binding protein-like II"/>
    <property type="match status" value="1"/>
</dbReference>
<feature type="signal peptide" evidence="2">
    <location>
        <begin position="1"/>
        <end position="32"/>
    </location>
</feature>
<feature type="chain" id="PRO_5002736397" evidence="2">
    <location>
        <begin position="33"/>
        <end position="332"/>
    </location>
</feature>
<reference evidence="3 4" key="1">
    <citation type="journal article" date="2008" name="BMC Genomics">
        <title>The missing link: Bordetella petrii is endowed with both the metabolic versatility of environmental bacteria and virulence traits of pathogenic Bordetellae.</title>
        <authorList>
            <person name="Gross R."/>
            <person name="Guzman C.A."/>
            <person name="Sebaihia M."/>
            <person name="Martins Dos Santos V.A."/>
            <person name="Pieper D.H."/>
            <person name="Koebnik R."/>
            <person name="Lechner M."/>
            <person name="Bartels D."/>
            <person name="Buhrmester J."/>
            <person name="Choudhuri J.V."/>
            <person name="Ebensen T."/>
            <person name="Gaigalat L."/>
            <person name="Herrmann S."/>
            <person name="Khachane A.N."/>
            <person name="Larisch C."/>
            <person name="Link S."/>
            <person name="Linke B."/>
            <person name="Meyer F."/>
            <person name="Mormann S."/>
            <person name="Nakunst D."/>
            <person name="Rueckert C."/>
            <person name="Schneiker-Bekel S."/>
            <person name="Schulze K."/>
            <person name="Vorhoelter F.J."/>
            <person name="Yevsa T."/>
            <person name="Engle J.T."/>
            <person name="Goldman W.E."/>
            <person name="Puehler A."/>
            <person name="Goebel U.B."/>
            <person name="Goesmann A."/>
            <person name="Bloecker H."/>
            <person name="Kaiser O."/>
            <person name="Martinez-Arias R."/>
        </authorList>
    </citation>
    <scope>NUCLEOTIDE SEQUENCE [LARGE SCALE GENOMIC DNA]</scope>
    <source>
        <strain evidence="4">ATCC BAA-461 / DSM 12804 / CCUG 43448 / CIP 107267 / Se-1111R</strain>
    </source>
</reference>
<dbReference type="Proteomes" id="UP000001225">
    <property type="component" value="Chromosome"/>
</dbReference>
<accession>A9IFJ9</accession>
<comment type="similarity">
    <text evidence="1">Belongs to the UPF0065 (bug) family.</text>
</comment>
<sequence length="332" mass="34763">MFSVRPSRAGALLRRLALALAAVSLLPAAAHAEWPERAIHMVVPFPPGSSPDLLARTIAEPLAEALGQPVVIDNKPGAGGNIGTRMVAKSAPDGYTLVYTINGPLVTAPTLYKKTLGYDPLKDLAPITLVATSPNVLTVPGDLPVASVADFVKLARERNGALNYGSVGPGSSAHLAMEMFKNDAKIDLAHIPYSGFPQVISAIIAGDVQAGFMVPAIAMPQVRSGKAKALAITSLEPSESLAGIPTMDKQGYPGFEAISWNAILAPAGTPAPVIERLNRELAAIIGSEAVGQQLAKQYFTAAPSTPQGLTDRVKKDTARWNEVIERLGLSLD</sequence>
<gene>
    <name evidence="3" type="primary">bug97</name>
    <name evidence="3" type="ordered locus">Bpet4699</name>
</gene>
<protein>
    <submittedName>
        <fullName evidence="3">Secreted protein</fullName>
    </submittedName>
</protein>
<keyword evidence="4" id="KW-1185">Reference proteome</keyword>
<evidence type="ECO:0000313" key="3">
    <source>
        <dbReference type="EMBL" id="CAP45051.1"/>
    </source>
</evidence>
<dbReference type="PANTHER" id="PTHR42928">
    <property type="entry name" value="TRICARBOXYLATE-BINDING PROTEIN"/>
    <property type="match status" value="1"/>
</dbReference>
<evidence type="ECO:0000313" key="4">
    <source>
        <dbReference type="Proteomes" id="UP000001225"/>
    </source>
</evidence>
<dbReference type="KEGG" id="bpt:Bpet4699"/>
<evidence type="ECO:0000256" key="2">
    <source>
        <dbReference type="SAM" id="SignalP"/>
    </source>
</evidence>
<dbReference type="Pfam" id="PF03401">
    <property type="entry name" value="TctC"/>
    <property type="match status" value="1"/>
</dbReference>
<dbReference type="CDD" id="cd13578">
    <property type="entry name" value="PBP2_Bug27"/>
    <property type="match status" value="1"/>
</dbReference>
<dbReference type="InterPro" id="IPR005064">
    <property type="entry name" value="BUG"/>
</dbReference>
<dbReference type="PANTHER" id="PTHR42928:SF5">
    <property type="entry name" value="BLR1237 PROTEIN"/>
    <property type="match status" value="1"/>
</dbReference>
<dbReference type="EMBL" id="AM902716">
    <property type="protein sequence ID" value="CAP45051.1"/>
    <property type="molecule type" value="Genomic_DNA"/>
</dbReference>
<dbReference type="SUPFAM" id="SSF53850">
    <property type="entry name" value="Periplasmic binding protein-like II"/>
    <property type="match status" value="1"/>
</dbReference>
<organism evidence="3 4">
    <name type="scientific">Bordetella petrii (strain ATCC BAA-461 / DSM 12804 / CCUG 43448 / CIP 107267 / Se-1111R)</name>
    <dbReference type="NCBI Taxonomy" id="340100"/>
    <lineage>
        <taxon>Bacteria</taxon>
        <taxon>Pseudomonadati</taxon>
        <taxon>Pseudomonadota</taxon>
        <taxon>Betaproteobacteria</taxon>
        <taxon>Burkholderiales</taxon>
        <taxon>Alcaligenaceae</taxon>
        <taxon>Bordetella</taxon>
    </lineage>
</organism>
<dbReference type="eggNOG" id="COG3181">
    <property type="taxonomic scope" value="Bacteria"/>
</dbReference>
<dbReference type="Gene3D" id="3.40.190.150">
    <property type="entry name" value="Bordetella uptake gene, domain 1"/>
    <property type="match status" value="1"/>
</dbReference>
<evidence type="ECO:0000256" key="1">
    <source>
        <dbReference type="ARBA" id="ARBA00006987"/>
    </source>
</evidence>
<dbReference type="AlphaFoldDB" id="A9IFJ9"/>
<dbReference type="PIRSF" id="PIRSF017082">
    <property type="entry name" value="YflP"/>
    <property type="match status" value="1"/>
</dbReference>
<keyword evidence="2" id="KW-0732">Signal</keyword>
<dbReference type="STRING" id="94624.Bpet4699"/>
<dbReference type="InterPro" id="IPR042100">
    <property type="entry name" value="Bug_dom1"/>
</dbReference>